<gene>
    <name evidence="2" type="ORF">BDP27DRAFT_461427</name>
</gene>
<name>A0A9P5Q0H0_9AGAR</name>
<feature type="chain" id="PRO_5040136016" evidence="1">
    <location>
        <begin position="22"/>
        <end position="129"/>
    </location>
</feature>
<feature type="signal peptide" evidence="1">
    <location>
        <begin position="1"/>
        <end position="21"/>
    </location>
</feature>
<accession>A0A9P5Q0H0</accession>
<evidence type="ECO:0000313" key="3">
    <source>
        <dbReference type="Proteomes" id="UP000772434"/>
    </source>
</evidence>
<dbReference type="OrthoDB" id="2826615at2759"/>
<dbReference type="AlphaFoldDB" id="A0A9P5Q0H0"/>
<evidence type="ECO:0000313" key="2">
    <source>
        <dbReference type="EMBL" id="KAF9071847.1"/>
    </source>
</evidence>
<evidence type="ECO:0000256" key="1">
    <source>
        <dbReference type="SAM" id="SignalP"/>
    </source>
</evidence>
<protein>
    <submittedName>
        <fullName evidence="2">Uncharacterized protein</fullName>
    </submittedName>
</protein>
<keyword evidence="3" id="KW-1185">Reference proteome</keyword>
<dbReference type="Proteomes" id="UP000772434">
    <property type="component" value="Unassembled WGS sequence"/>
</dbReference>
<comment type="caution">
    <text evidence="2">The sequence shown here is derived from an EMBL/GenBank/DDBJ whole genome shotgun (WGS) entry which is preliminary data.</text>
</comment>
<dbReference type="EMBL" id="JADNRY010000029">
    <property type="protein sequence ID" value="KAF9071847.1"/>
    <property type="molecule type" value="Genomic_DNA"/>
</dbReference>
<sequence>MFKSIALFALLNAALVSSVALVPKSTAAAATAEVVNSANAINVVETCTQTNLRSCLQFTSTTLPVGCTSLDSAGQTNDVESVSTASGIQCTFFTGTLCNGNSQLINGTINDLAVVGFSNVANSFSCVSN</sequence>
<keyword evidence="1" id="KW-0732">Signal</keyword>
<reference evidence="2" key="1">
    <citation type="submission" date="2020-11" db="EMBL/GenBank/DDBJ databases">
        <authorList>
            <consortium name="DOE Joint Genome Institute"/>
            <person name="Ahrendt S."/>
            <person name="Riley R."/>
            <person name="Andreopoulos W."/>
            <person name="Labutti K."/>
            <person name="Pangilinan J."/>
            <person name="Ruiz-Duenas F.J."/>
            <person name="Barrasa J.M."/>
            <person name="Sanchez-Garcia M."/>
            <person name="Camarero S."/>
            <person name="Miyauchi S."/>
            <person name="Serrano A."/>
            <person name="Linde D."/>
            <person name="Babiker R."/>
            <person name="Drula E."/>
            <person name="Ayuso-Fernandez I."/>
            <person name="Pacheco R."/>
            <person name="Padilla G."/>
            <person name="Ferreira P."/>
            <person name="Barriuso J."/>
            <person name="Kellner H."/>
            <person name="Castanera R."/>
            <person name="Alfaro M."/>
            <person name="Ramirez L."/>
            <person name="Pisabarro A.G."/>
            <person name="Kuo A."/>
            <person name="Tritt A."/>
            <person name="Lipzen A."/>
            <person name="He G."/>
            <person name="Yan M."/>
            <person name="Ng V."/>
            <person name="Cullen D."/>
            <person name="Martin F."/>
            <person name="Rosso M.-N."/>
            <person name="Henrissat B."/>
            <person name="Hibbett D."/>
            <person name="Martinez A.T."/>
            <person name="Grigoriev I.V."/>
        </authorList>
    </citation>
    <scope>NUCLEOTIDE SEQUENCE</scope>
    <source>
        <strain evidence="2">AH 40177</strain>
    </source>
</reference>
<organism evidence="2 3">
    <name type="scientific">Rhodocollybia butyracea</name>
    <dbReference type="NCBI Taxonomy" id="206335"/>
    <lineage>
        <taxon>Eukaryota</taxon>
        <taxon>Fungi</taxon>
        <taxon>Dikarya</taxon>
        <taxon>Basidiomycota</taxon>
        <taxon>Agaricomycotina</taxon>
        <taxon>Agaricomycetes</taxon>
        <taxon>Agaricomycetidae</taxon>
        <taxon>Agaricales</taxon>
        <taxon>Marasmiineae</taxon>
        <taxon>Omphalotaceae</taxon>
        <taxon>Rhodocollybia</taxon>
    </lineage>
</organism>
<proteinExistence type="predicted"/>